<dbReference type="Proteomes" id="UP000594638">
    <property type="component" value="Unassembled WGS sequence"/>
</dbReference>
<organism evidence="1 2">
    <name type="scientific">Olea europaea subsp. europaea</name>
    <dbReference type="NCBI Taxonomy" id="158383"/>
    <lineage>
        <taxon>Eukaryota</taxon>
        <taxon>Viridiplantae</taxon>
        <taxon>Streptophyta</taxon>
        <taxon>Embryophyta</taxon>
        <taxon>Tracheophyta</taxon>
        <taxon>Spermatophyta</taxon>
        <taxon>Magnoliopsida</taxon>
        <taxon>eudicotyledons</taxon>
        <taxon>Gunneridae</taxon>
        <taxon>Pentapetalae</taxon>
        <taxon>asterids</taxon>
        <taxon>lamiids</taxon>
        <taxon>Lamiales</taxon>
        <taxon>Oleaceae</taxon>
        <taxon>Oleeae</taxon>
        <taxon>Olea</taxon>
    </lineage>
</organism>
<accession>A0A8S0VGM5</accession>
<dbReference type="EMBL" id="CACTIH010009420">
    <property type="protein sequence ID" value="CAA3031105.1"/>
    <property type="molecule type" value="Genomic_DNA"/>
</dbReference>
<sequence>MLKLQKPLSSLAINSIDTPSVHRRSKKSSKYGDPIKLEDMLLVQYFGDLRDEVERELDGGGDMAGTNRRCNVLWAKGAMDDSNRYQVPGATPEKWTKMLTTIHSRL</sequence>
<name>A0A8S0VGM5_OLEEU</name>
<dbReference type="Gramene" id="OE9A041979T1">
    <property type="protein sequence ID" value="OE9A041979C1"/>
    <property type="gene ID" value="OE9A041979"/>
</dbReference>
<proteinExistence type="predicted"/>
<gene>
    <name evidence="1" type="ORF">OLEA9_A041979</name>
</gene>
<protein>
    <submittedName>
        <fullName evidence="1">Uncharacterized protein</fullName>
    </submittedName>
</protein>
<dbReference type="AlphaFoldDB" id="A0A8S0VGM5"/>
<reference evidence="1 2" key="1">
    <citation type="submission" date="2019-12" db="EMBL/GenBank/DDBJ databases">
        <authorList>
            <person name="Alioto T."/>
            <person name="Alioto T."/>
            <person name="Gomez Garrido J."/>
        </authorList>
    </citation>
    <scope>NUCLEOTIDE SEQUENCE [LARGE SCALE GENOMIC DNA]</scope>
</reference>
<evidence type="ECO:0000313" key="1">
    <source>
        <dbReference type="EMBL" id="CAA3031105.1"/>
    </source>
</evidence>
<keyword evidence="2" id="KW-1185">Reference proteome</keyword>
<evidence type="ECO:0000313" key="2">
    <source>
        <dbReference type="Proteomes" id="UP000594638"/>
    </source>
</evidence>
<comment type="caution">
    <text evidence="1">The sequence shown here is derived from an EMBL/GenBank/DDBJ whole genome shotgun (WGS) entry which is preliminary data.</text>
</comment>